<gene>
    <name evidence="17" type="ORF">DAPPUDRAFT_231232</name>
</gene>
<evidence type="ECO:0000256" key="5">
    <source>
        <dbReference type="ARBA" id="ARBA00022946"/>
    </source>
</evidence>
<dbReference type="GO" id="GO:0070813">
    <property type="term" value="P:hydrogen sulfide metabolic process"/>
    <property type="evidence" value="ECO:0000318"/>
    <property type="project" value="GO_Central"/>
</dbReference>
<evidence type="ECO:0000256" key="12">
    <source>
        <dbReference type="ARBA" id="ARBA00065219"/>
    </source>
</evidence>
<dbReference type="InParanoid" id="E9GY10"/>
<evidence type="ECO:0000256" key="4">
    <source>
        <dbReference type="ARBA" id="ARBA00022723"/>
    </source>
</evidence>
<proteinExistence type="inferred from homology"/>
<dbReference type="Pfam" id="PF00753">
    <property type="entry name" value="Lactamase_B"/>
    <property type="match status" value="1"/>
</dbReference>
<dbReference type="Gene3D" id="3.60.15.10">
    <property type="entry name" value="Ribonuclease Z/Hydroxyacylglutathione hydrolase-like"/>
    <property type="match status" value="1"/>
</dbReference>
<evidence type="ECO:0000256" key="15">
    <source>
        <dbReference type="ARBA" id="ARBA00077964"/>
    </source>
</evidence>
<dbReference type="HOGENOM" id="CLU_030571_7_0_1"/>
<evidence type="ECO:0000256" key="14">
    <source>
        <dbReference type="ARBA" id="ARBA00067300"/>
    </source>
</evidence>
<comment type="subcellular location">
    <subcellularLocation>
        <location evidence="2">Mitochondrion</location>
    </subcellularLocation>
</comment>
<dbReference type="PhylomeDB" id="E9GY10"/>
<comment type="catalytic activity">
    <reaction evidence="11">
        <text>S-sulfanylglutathione + O2 + H2O = sulfite + glutathione + 2 H(+)</text>
        <dbReference type="Rhea" id="RHEA:12981"/>
        <dbReference type="ChEBI" id="CHEBI:15377"/>
        <dbReference type="ChEBI" id="CHEBI:15378"/>
        <dbReference type="ChEBI" id="CHEBI:15379"/>
        <dbReference type="ChEBI" id="CHEBI:17359"/>
        <dbReference type="ChEBI" id="CHEBI:57925"/>
        <dbReference type="ChEBI" id="CHEBI:58905"/>
        <dbReference type="EC" id="1.13.11.18"/>
    </reaction>
</comment>
<name>E9GY10_DAPPU</name>
<evidence type="ECO:0000256" key="8">
    <source>
        <dbReference type="ARBA" id="ARBA00023002"/>
    </source>
</evidence>
<dbReference type="GO" id="GO:0050313">
    <property type="term" value="F:sulfur dioxygenase activity"/>
    <property type="evidence" value="ECO:0000318"/>
    <property type="project" value="GO_Central"/>
</dbReference>
<comment type="subunit">
    <text evidence="12">Homodimer. Monomer. Interacts with TST. May interact with RELA.</text>
</comment>
<sequence length="302" mass="33876">MSVFLVGRFCRQIVIHNSQIRNPFVLPLVQSFHLYTGRPSCVNPLVNSMIQQISVSEDFFFKQLFDRVSCTYSYLLADVKSKEAVLIDPVIDLAERDAKVVDNLGLKLKYSVNTHMHADHITGSGVLKKLLVGSQSVISKASQALADKYVEHGDIIEFGPHKLEVRSTPGHTNGCVTYVCHAQGMAFTGDALLIRGCGRTDFQEGSSETLYESVHNQIFSLPENFRLFPGHDYNGILDTTVSEEKKFNPRLTKCKEEFVELMKNLNLPYPAQIDKALPANKVCGLYNLPTEMEEKFKSILNV</sequence>
<dbReference type="FunFam" id="3.60.15.10:FF:000013">
    <property type="entry name" value="Persulfide dioxygenase ETHE1, mitochondrial"/>
    <property type="match status" value="1"/>
</dbReference>
<keyword evidence="4" id="KW-0479">Metal-binding</keyword>
<keyword evidence="6" id="KW-0223">Dioxygenase</keyword>
<keyword evidence="7" id="KW-0007">Acetylation</keyword>
<comment type="cofactor">
    <cofactor evidence="1">
        <name>Fe(2+)</name>
        <dbReference type="ChEBI" id="CHEBI:29033"/>
    </cofactor>
</comment>
<dbReference type="SUPFAM" id="SSF56281">
    <property type="entry name" value="Metallo-hydrolase/oxidoreductase"/>
    <property type="match status" value="1"/>
</dbReference>
<dbReference type="AlphaFoldDB" id="E9GY10"/>
<dbReference type="InterPro" id="IPR051682">
    <property type="entry name" value="Mito_Persulfide_Diox"/>
</dbReference>
<dbReference type="Proteomes" id="UP000000305">
    <property type="component" value="Unassembled WGS sequence"/>
</dbReference>
<protein>
    <recommendedName>
        <fullName evidence="14">Persulfide dioxygenase ETHE1, mitochondrial</fullName>
        <ecNumber evidence="13">1.13.11.18</ecNumber>
    </recommendedName>
    <alternativeName>
        <fullName evidence="15">Sulfur dioxygenase ETHE1</fullName>
    </alternativeName>
</protein>
<dbReference type="EMBL" id="GL732574">
    <property type="protein sequence ID" value="EFX75643.1"/>
    <property type="molecule type" value="Genomic_DNA"/>
</dbReference>
<evidence type="ECO:0000256" key="10">
    <source>
        <dbReference type="ARBA" id="ARBA00023128"/>
    </source>
</evidence>
<evidence type="ECO:0000256" key="3">
    <source>
        <dbReference type="ARBA" id="ARBA00006759"/>
    </source>
</evidence>
<evidence type="ECO:0000256" key="6">
    <source>
        <dbReference type="ARBA" id="ARBA00022964"/>
    </source>
</evidence>
<dbReference type="InterPro" id="IPR036866">
    <property type="entry name" value="RibonucZ/Hydroxyglut_hydro"/>
</dbReference>
<evidence type="ECO:0000256" key="1">
    <source>
        <dbReference type="ARBA" id="ARBA00001954"/>
    </source>
</evidence>
<evidence type="ECO:0000313" key="18">
    <source>
        <dbReference type="Proteomes" id="UP000000305"/>
    </source>
</evidence>
<keyword evidence="18" id="KW-1185">Reference proteome</keyword>
<evidence type="ECO:0000256" key="11">
    <source>
        <dbReference type="ARBA" id="ARBA00050990"/>
    </source>
</evidence>
<keyword evidence="8" id="KW-0560">Oxidoreductase</keyword>
<comment type="similarity">
    <text evidence="3">Belongs to the metallo-beta-lactamase superfamily. Glyoxalase II family.</text>
</comment>
<dbReference type="SMART" id="SM00849">
    <property type="entry name" value="Lactamase_B"/>
    <property type="match status" value="1"/>
</dbReference>
<dbReference type="PANTHER" id="PTHR43084:SF1">
    <property type="entry name" value="PERSULFIDE DIOXYGENASE ETHE1, MITOCHONDRIAL"/>
    <property type="match status" value="1"/>
</dbReference>
<evidence type="ECO:0000256" key="2">
    <source>
        <dbReference type="ARBA" id="ARBA00004173"/>
    </source>
</evidence>
<dbReference type="InterPro" id="IPR044528">
    <property type="entry name" value="POD-like_MBL-fold"/>
</dbReference>
<feature type="domain" description="Metallo-beta-lactamase" evidence="16">
    <location>
        <begin position="70"/>
        <end position="231"/>
    </location>
</feature>
<dbReference type="GO" id="GO:0005739">
    <property type="term" value="C:mitochondrion"/>
    <property type="evidence" value="ECO:0000318"/>
    <property type="project" value="GO_Central"/>
</dbReference>
<reference evidence="17 18" key="1">
    <citation type="journal article" date="2011" name="Science">
        <title>The ecoresponsive genome of Daphnia pulex.</title>
        <authorList>
            <person name="Colbourne J.K."/>
            <person name="Pfrender M.E."/>
            <person name="Gilbert D."/>
            <person name="Thomas W.K."/>
            <person name="Tucker A."/>
            <person name="Oakley T.H."/>
            <person name="Tokishita S."/>
            <person name="Aerts A."/>
            <person name="Arnold G.J."/>
            <person name="Basu M.K."/>
            <person name="Bauer D.J."/>
            <person name="Caceres C.E."/>
            <person name="Carmel L."/>
            <person name="Casola C."/>
            <person name="Choi J.H."/>
            <person name="Detter J.C."/>
            <person name="Dong Q."/>
            <person name="Dusheyko S."/>
            <person name="Eads B.D."/>
            <person name="Frohlich T."/>
            <person name="Geiler-Samerotte K.A."/>
            <person name="Gerlach D."/>
            <person name="Hatcher P."/>
            <person name="Jogdeo S."/>
            <person name="Krijgsveld J."/>
            <person name="Kriventseva E.V."/>
            <person name="Kultz D."/>
            <person name="Laforsch C."/>
            <person name="Lindquist E."/>
            <person name="Lopez J."/>
            <person name="Manak J.R."/>
            <person name="Muller J."/>
            <person name="Pangilinan J."/>
            <person name="Patwardhan R.P."/>
            <person name="Pitluck S."/>
            <person name="Pritham E.J."/>
            <person name="Rechtsteiner A."/>
            <person name="Rho M."/>
            <person name="Rogozin I.B."/>
            <person name="Sakarya O."/>
            <person name="Salamov A."/>
            <person name="Schaack S."/>
            <person name="Shapiro H."/>
            <person name="Shiga Y."/>
            <person name="Skalitzky C."/>
            <person name="Smith Z."/>
            <person name="Souvorov A."/>
            <person name="Sung W."/>
            <person name="Tang Z."/>
            <person name="Tsuchiya D."/>
            <person name="Tu H."/>
            <person name="Vos H."/>
            <person name="Wang M."/>
            <person name="Wolf Y.I."/>
            <person name="Yamagata H."/>
            <person name="Yamada T."/>
            <person name="Ye Y."/>
            <person name="Shaw J.R."/>
            <person name="Andrews J."/>
            <person name="Crease T.J."/>
            <person name="Tang H."/>
            <person name="Lucas S.M."/>
            <person name="Robertson H.M."/>
            <person name="Bork P."/>
            <person name="Koonin E.V."/>
            <person name="Zdobnov E.M."/>
            <person name="Grigoriev I.V."/>
            <person name="Lynch M."/>
            <person name="Boore J.L."/>
        </authorList>
    </citation>
    <scope>NUCLEOTIDE SEQUENCE [LARGE SCALE GENOMIC DNA]</scope>
</reference>
<dbReference type="GO" id="GO:0046872">
    <property type="term" value="F:metal ion binding"/>
    <property type="evidence" value="ECO:0007669"/>
    <property type="project" value="UniProtKB-KW"/>
</dbReference>
<dbReference type="OMA" id="VMDIDYA"/>
<evidence type="ECO:0000256" key="7">
    <source>
        <dbReference type="ARBA" id="ARBA00022990"/>
    </source>
</evidence>
<evidence type="ECO:0000313" key="17">
    <source>
        <dbReference type="EMBL" id="EFX75643.1"/>
    </source>
</evidence>
<dbReference type="GO" id="GO:0006749">
    <property type="term" value="P:glutathione metabolic process"/>
    <property type="evidence" value="ECO:0000318"/>
    <property type="project" value="GO_Central"/>
</dbReference>
<organism evidence="17 18">
    <name type="scientific">Daphnia pulex</name>
    <name type="common">Water flea</name>
    <dbReference type="NCBI Taxonomy" id="6669"/>
    <lineage>
        <taxon>Eukaryota</taxon>
        <taxon>Metazoa</taxon>
        <taxon>Ecdysozoa</taxon>
        <taxon>Arthropoda</taxon>
        <taxon>Crustacea</taxon>
        <taxon>Branchiopoda</taxon>
        <taxon>Diplostraca</taxon>
        <taxon>Cladocera</taxon>
        <taxon>Anomopoda</taxon>
        <taxon>Daphniidae</taxon>
        <taxon>Daphnia</taxon>
    </lineage>
</organism>
<dbReference type="KEGG" id="dpx:DAPPUDRAFT_231232"/>
<keyword evidence="9" id="KW-0408">Iron</keyword>
<evidence type="ECO:0000259" key="16">
    <source>
        <dbReference type="SMART" id="SM00849"/>
    </source>
</evidence>
<dbReference type="PANTHER" id="PTHR43084">
    <property type="entry name" value="PERSULFIDE DIOXYGENASE ETHE1"/>
    <property type="match status" value="1"/>
</dbReference>
<dbReference type="eggNOG" id="KOG0814">
    <property type="taxonomic scope" value="Eukaryota"/>
</dbReference>
<accession>E9GY10</accession>
<dbReference type="EC" id="1.13.11.18" evidence="13"/>
<dbReference type="InterPro" id="IPR001279">
    <property type="entry name" value="Metallo-B-lactamas"/>
</dbReference>
<keyword evidence="10" id="KW-0496">Mitochondrion</keyword>
<evidence type="ECO:0000256" key="9">
    <source>
        <dbReference type="ARBA" id="ARBA00023004"/>
    </source>
</evidence>
<dbReference type="STRING" id="6669.E9GY10"/>
<dbReference type="CDD" id="cd07724">
    <property type="entry name" value="POD-like_MBL-fold"/>
    <property type="match status" value="1"/>
</dbReference>
<evidence type="ECO:0000256" key="13">
    <source>
        <dbReference type="ARBA" id="ARBA00066686"/>
    </source>
</evidence>
<dbReference type="OrthoDB" id="449487at2759"/>
<keyword evidence="5" id="KW-0809">Transit peptide</keyword>
<dbReference type="FunCoup" id="E9GY10">
    <property type="interactions" value="778"/>
</dbReference>
<dbReference type="GO" id="GO:0031123">
    <property type="term" value="P:RNA 3'-end processing"/>
    <property type="evidence" value="ECO:0007669"/>
    <property type="project" value="UniProtKB-ARBA"/>
</dbReference>